<sequence>MKNRCNNLNLFLELYKNSQLPNCYSDLTYKNRSIFNSFKTSDDKKYLVYSHNLTPSYLNYSIDTKAYKFSKIKQTNEGFVIDLSGVSSVQEYMNFHLSQNSRRTVRRARQRLENSFDISYRTYNGYIPEKEYDKLLNALEVMLDKRMKQKKLENEKSAEWKKIKEHFYNCFNKKKSTIFVIYDSNEPIGISLYYLVNKVVFCYIFSFDIDYVRFGLGHIITFKQVEWCFENDYEVMELGYGDHDYKRKWCNKIYNFEHHILYERNSVNGVIWGKIEYCKIFIKEFLKRKGLDTYLNMLKQNKKYKNKSYQNNNVSEVSFNNLSETDENLICTEIDWKSGEFIFIKRIVFDFLYKYRENVNDVKLFRVDKQLETFFIQGKKNKKKFILS</sequence>
<reference evidence="2 3" key="1">
    <citation type="submission" date="2019-02" db="EMBL/GenBank/DDBJ databases">
        <title>Hyunsoonleella sp., isolated from marine sediment.</title>
        <authorList>
            <person name="Liu B.-T."/>
        </authorList>
    </citation>
    <scope>NUCLEOTIDE SEQUENCE [LARGE SCALE GENOMIC DNA]</scope>
    <source>
        <strain evidence="2 3">T58</strain>
    </source>
</reference>
<dbReference type="RefSeq" id="WP_130962462.1">
    <property type="nucleotide sequence ID" value="NZ_SIRT01000001.1"/>
</dbReference>
<keyword evidence="2" id="KW-0808">Transferase</keyword>
<comment type="caution">
    <text evidence="2">The sequence shown here is derived from an EMBL/GenBank/DDBJ whole genome shotgun (WGS) entry which is preliminary data.</text>
</comment>
<dbReference type="EMBL" id="SIRT01000001">
    <property type="protein sequence ID" value="TBN06474.1"/>
    <property type="molecule type" value="Genomic_DNA"/>
</dbReference>
<organism evidence="2 3">
    <name type="scientific">Hyunsoonleella flava</name>
    <dbReference type="NCBI Taxonomy" id="2527939"/>
    <lineage>
        <taxon>Bacteria</taxon>
        <taxon>Pseudomonadati</taxon>
        <taxon>Bacteroidota</taxon>
        <taxon>Flavobacteriia</taxon>
        <taxon>Flavobacteriales</taxon>
        <taxon>Flavobacteriaceae</taxon>
    </lineage>
</organism>
<dbReference type="AlphaFoldDB" id="A0A4Q9FJK5"/>
<accession>A0A4Q9FJK5</accession>
<dbReference type="Gene3D" id="3.40.630.30">
    <property type="match status" value="1"/>
</dbReference>
<dbReference type="SUPFAM" id="SSF55729">
    <property type="entry name" value="Acyl-CoA N-acyltransferases (Nat)"/>
    <property type="match status" value="1"/>
</dbReference>
<evidence type="ECO:0000259" key="1">
    <source>
        <dbReference type="Pfam" id="PF13480"/>
    </source>
</evidence>
<dbReference type="InterPro" id="IPR016181">
    <property type="entry name" value="Acyl_CoA_acyltransferase"/>
</dbReference>
<dbReference type="Proteomes" id="UP000291142">
    <property type="component" value="Unassembled WGS sequence"/>
</dbReference>
<proteinExistence type="predicted"/>
<evidence type="ECO:0000313" key="3">
    <source>
        <dbReference type="Proteomes" id="UP000291142"/>
    </source>
</evidence>
<dbReference type="OrthoDB" id="1099770at2"/>
<protein>
    <submittedName>
        <fullName evidence="2">GNAT family N-acetyltransferase</fullName>
    </submittedName>
</protein>
<dbReference type="Pfam" id="PF13480">
    <property type="entry name" value="Acetyltransf_6"/>
    <property type="match status" value="1"/>
</dbReference>
<dbReference type="GO" id="GO:0016740">
    <property type="term" value="F:transferase activity"/>
    <property type="evidence" value="ECO:0007669"/>
    <property type="project" value="UniProtKB-KW"/>
</dbReference>
<gene>
    <name evidence="2" type="ORF">EYD45_00915</name>
</gene>
<name>A0A4Q9FJK5_9FLAO</name>
<keyword evidence="3" id="KW-1185">Reference proteome</keyword>
<feature type="domain" description="BioF2-like acetyltransferase" evidence="1">
    <location>
        <begin position="100"/>
        <end position="247"/>
    </location>
</feature>
<dbReference type="InterPro" id="IPR038740">
    <property type="entry name" value="BioF2-like_GNAT_dom"/>
</dbReference>
<evidence type="ECO:0000313" key="2">
    <source>
        <dbReference type="EMBL" id="TBN06474.1"/>
    </source>
</evidence>